<dbReference type="SUPFAM" id="SSF52980">
    <property type="entry name" value="Restriction endonuclease-like"/>
    <property type="match status" value="1"/>
</dbReference>
<dbReference type="PANTHER" id="PTHR38590:SF1">
    <property type="entry name" value="BLL0828 PROTEIN"/>
    <property type="match status" value="1"/>
</dbReference>
<evidence type="ECO:0000313" key="3">
    <source>
        <dbReference type="Proteomes" id="UP000264589"/>
    </source>
</evidence>
<dbReference type="InterPro" id="IPR047216">
    <property type="entry name" value="Endonuclease_DUF559_bact"/>
</dbReference>
<keyword evidence="3" id="KW-1185">Reference proteome</keyword>
<evidence type="ECO:0000313" key="2">
    <source>
        <dbReference type="EMBL" id="RFB04131.1"/>
    </source>
</evidence>
<dbReference type="Gene3D" id="3.40.960.10">
    <property type="entry name" value="VSR Endonuclease"/>
    <property type="match status" value="1"/>
</dbReference>
<dbReference type="InterPro" id="IPR007569">
    <property type="entry name" value="DUF559"/>
</dbReference>
<gene>
    <name evidence="2" type="ORF">DX908_01850</name>
</gene>
<dbReference type="InterPro" id="IPR011335">
    <property type="entry name" value="Restrct_endonuc-II-like"/>
</dbReference>
<dbReference type="Proteomes" id="UP000264589">
    <property type="component" value="Unassembled WGS sequence"/>
</dbReference>
<dbReference type="PANTHER" id="PTHR38590">
    <property type="entry name" value="BLL0828 PROTEIN"/>
    <property type="match status" value="1"/>
</dbReference>
<reference evidence="2 3" key="1">
    <citation type="submission" date="2018-08" db="EMBL/GenBank/DDBJ databases">
        <title>Parvularcula sp. SM1705, isolated from surface water of the South Sea China.</title>
        <authorList>
            <person name="Sun L."/>
        </authorList>
    </citation>
    <scope>NUCLEOTIDE SEQUENCE [LARGE SCALE GENOMIC DNA]</scope>
    <source>
        <strain evidence="2 3">SM1705</strain>
    </source>
</reference>
<dbReference type="AlphaFoldDB" id="A0A371RF97"/>
<feature type="domain" description="DUF559" evidence="1">
    <location>
        <begin position="14"/>
        <end position="107"/>
    </location>
</feature>
<dbReference type="EMBL" id="QUQO01000001">
    <property type="protein sequence ID" value="RFB04131.1"/>
    <property type="molecule type" value="Genomic_DNA"/>
</dbReference>
<comment type="caution">
    <text evidence="2">The sequence shown here is derived from an EMBL/GenBank/DDBJ whole genome shotgun (WGS) entry which is preliminary data.</text>
</comment>
<dbReference type="InParanoid" id="A0A371RF97"/>
<protein>
    <submittedName>
        <fullName evidence="2">DUF559 domain-containing protein</fullName>
    </submittedName>
</protein>
<proteinExistence type="predicted"/>
<dbReference type="Pfam" id="PF04480">
    <property type="entry name" value="DUF559"/>
    <property type="match status" value="1"/>
</dbReference>
<name>A0A371RF97_9PROT</name>
<organism evidence="2 3">
    <name type="scientific">Parvularcula marina</name>
    <dbReference type="NCBI Taxonomy" id="2292771"/>
    <lineage>
        <taxon>Bacteria</taxon>
        <taxon>Pseudomonadati</taxon>
        <taxon>Pseudomonadota</taxon>
        <taxon>Alphaproteobacteria</taxon>
        <taxon>Parvularculales</taxon>
        <taxon>Parvularculaceae</taxon>
        <taxon>Parvularcula</taxon>
    </lineage>
</organism>
<evidence type="ECO:0000259" key="1">
    <source>
        <dbReference type="Pfam" id="PF04480"/>
    </source>
</evidence>
<accession>A0A371RF97</accession>
<sequence>MRTYQKHGSSQMADLAENRLAECLERAARGEARFVRGARLGPHMVDFFCMEARLVVELDCAPLRTESARTAHRLRLRSLEQRGYRVLRFWADHVEAAPASVERLVRQALGRGRRPLRHATPAPMPIAA</sequence>